<dbReference type="InterPro" id="IPR003593">
    <property type="entry name" value="AAA+_ATPase"/>
</dbReference>
<evidence type="ECO:0000256" key="3">
    <source>
        <dbReference type="ARBA" id="ARBA00022475"/>
    </source>
</evidence>
<dbReference type="PROSITE" id="PS50929">
    <property type="entry name" value="ABC_TM1F"/>
    <property type="match status" value="1"/>
</dbReference>
<dbReference type="InterPro" id="IPR017871">
    <property type="entry name" value="ABC_transporter-like_CS"/>
</dbReference>
<dbReference type="InterPro" id="IPR011527">
    <property type="entry name" value="ABC1_TM_dom"/>
</dbReference>
<dbReference type="InterPro" id="IPR039421">
    <property type="entry name" value="Type_1_exporter"/>
</dbReference>
<dbReference type="GO" id="GO:0005886">
    <property type="term" value="C:plasma membrane"/>
    <property type="evidence" value="ECO:0007669"/>
    <property type="project" value="UniProtKB-SubCell"/>
</dbReference>
<organism evidence="12 13">
    <name type="scientific">Mucilaginibacter gossypiicola</name>
    <dbReference type="NCBI Taxonomy" id="551995"/>
    <lineage>
        <taxon>Bacteria</taxon>
        <taxon>Pseudomonadati</taxon>
        <taxon>Bacteroidota</taxon>
        <taxon>Sphingobacteriia</taxon>
        <taxon>Sphingobacteriales</taxon>
        <taxon>Sphingobacteriaceae</taxon>
        <taxon>Mucilaginibacter</taxon>
    </lineage>
</organism>
<feature type="transmembrane region" description="Helical" evidence="9">
    <location>
        <begin position="258"/>
        <end position="280"/>
    </location>
</feature>
<dbReference type="InterPro" id="IPR027417">
    <property type="entry name" value="P-loop_NTPase"/>
</dbReference>
<keyword evidence="5" id="KW-0547">Nucleotide-binding</keyword>
<keyword evidence="2" id="KW-0813">Transport</keyword>
<feature type="transmembrane region" description="Helical" evidence="9">
    <location>
        <begin position="172"/>
        <end position="192"/>
    </location>
</feature>
<dbReference type="EMBL" id="FOCL01000003">
    <property type="protein sequence ID" value="SEN38913.1"/>
    <property type="molecule type" value="Genomic_DNA"/>
</dbReference>
<evidence type="ECO:0000256" key="6">
    <source>
        <dbReference type="ARBA" id="ARBA00022840"/>
    </source>
</evidence>
<dbReference type="InterPro" id="IPR003439">
    <property type="entry name" value="ABC_transporter-like_ATP-bd"/>
</dbReference>
<dbReference type="PROSITE" id="PS50893">
    <property type="entry name" value="ABC_TRANSPORTER_2"/>
    <property type="match status" value="1"/>
</dbReference>
<dbReference type="GO" id="GO:0015421">
    <property type="term" value="F:ABC-type oligopeptide transporter activity"/>
    <property type="evidence" value="ECO:0007669"/>
    <property type="project" value="TreeGrafter"/>
</dbReference>
<keyword evidence="13" id="KW-1185">Reference proteome</keyword>
<keyword evidence="3" id="KW-1003">Cell membrane</keyword>
<dbReference type="Gene3D" id="1.20.1560.10">
    <property type="entry name" value="ABC transporter type 1, transmembrane domain"/>
    <property type="match status" value="1"/>
</dbReference>
<evidence type="ECO:0000256" key="8">
    <source>
        <dbReference type="ARBA" id="ARBA00023136"/>
    </source>
</evidence>
<protein>
    <submittedName>
        <fullName evidence="12">ATP-binding cassette, subfamily B</fullName>
    </submittedName>
</protein>
<dbReference type="OrthoDB" id="9760358at2"/>
<evidence type="ECO:0000259" key="11">
    <source>
        <dbReference type="PROSITE" id="PS50929"/>
    </source>
</evidence>
<keyword evidence="7 9" id="KW-1133">Transmembrane helix</keyword>
<sequence>MGLTVRDRLVAYRNLPKFFSLVWKVSPGLTLVNILIRILQAIIPLGLLSVGKYIIDEAIAITHNRALPYNHLWKLIAIEFILILVLIILGKVTSLIDELLGERLTNDTTNMIMQHAAKLDLVQFENSQFYDKLERARQQTSGRAILLTHVFSQVQDLITITSYVVVLVAFNPWVIIILLSVALPSLLGEFYYNNKNYALLRSQTQARRELDYLSLVASSDVAAKEVRLFDLSGFFINKFKKISHSLYDAKRKFGVKRVVVSSLISIPGVVGFYIVFFFIIQRVLQGTLTIGGLTLLLGTIRQLGGLMQNSARRFNAVAQGAIYLTDFFDFFKIMPSITIPNNPRPFPDPIVSGFTFEDVGFKYSNSDKWANRHLNFTLRPGEKLALVGENGAGKTTLVKLLVRLYDPTEGRITLDGYDLKEYNIEDIRKQMGIIFQDFIKYQMPASINIAIGDIAEVDEEKLIISAAKQSLAHPIIDRMPGKYQQMLGSHFDTGVELSGGEWQKVALARAYMRDSQIVILDEPTAALDARSEYEVFKRFSDITDKKTAVLISHRFSTVRMADRIIVLDKGEILEIGSHEELLQRGDRYAELFELQAAGYK</sequence>
<keyword evidence="4 9" id="KW-0812">Transmembrane</keyword>
<dbReference type="PROSITE" id="PS00211">
    <property type="entry name" value="ABC_TRANSPORTER_1"/>
    <property type="match status" value="1"/>
</dbReference>
<evidence type="ECO:0000256" key="1">
    <source>
        <dbReference type="ARBA" id="ARBA00004651"/>
    </source>
</evidence>
<feature type="domain" description="ABC transporter" evidence="10">
    <location>
        <begin position="354"/>
        <end position="594"/>
    </location>
</feature>
<feature type="domain" description="ABC transmembrane type-1" evidence="11">
    <location>
        <begin position="34"/>
        <end position="319"/>
    </location>
</feature>
<dbReference type="PANTHER" id="PTHR43394:SF1">
    <property type="entry name" value="ATP-BINDING CASSETTE SUB-FAMILY B MEMBER 10, MITOCHONDRIAL"/>
    <property type="match status" value="1"/>
</dbReference>
<evidence type="ECO:0000256" key="2">
    <source>
        <dbReference type="ARBA" id="ARBA00022448"/>
    </source>
</evidence>
<dbReference type="SMART" id="SM00382">
    <property type="entry name" value="AAA"/>
    <property type="match status" value="1"/>
</dbReference>
<name>A0A1H8G4G9_9SPHI</name>
<evidence type="ECO:0000313" key="12">
    <source>
        <dbReference type="EMBL" id="SEN38913.1"/>
    </source>
</evidence>
<evidence type="ECO:0000259" key="10">
    <source>
        <dbReference type="PROSITE" id="PS50893"/>
    </source>
</evidence>
<feature type="transmembrane region" description="Helical" evidence="9">
    <location>
        <begin position="21"/>
        <end position="43"/>
    </location>
</feature>
<dbReference type="PANTHER" id="PTHR43394">
    <property type="entry name" value="ATP-DEPENDENT PERMEASE MDL1, MITOCHONDRIAL"/>
    <property type="match status" value="1"/>
</dbReference>
<dbReference type="Gene3D" id="3.40.50.300">
    <property type="entry name" value="P-loop containing nucleotide triphosphate hydrolases"/>
    <property type="match status" value="1"/>
</dbReference>
<accession>A0A1H8G4G9</accession>
<reference evidence="13" key="1">
    <citation type="submission" date="2016-10" db="EMBL/GenBank/DDBJ databases">
        <authorList>
            <person name="Varghese N."/>
            <person name="Submissions S."/>
        </authorList>
    </citation>
    <scope>NUCLEOTIDE SEQUENCE [LARGE SCALE GENOMIC DNA]</scope>
    <source>
        <strain evidence="13">Gh-48</strain>
    </source>
</reference>
<dbReference type="FunFam" id="3.40.50.300:FF:000221">
    <property type="entry name" value="Multidrug ABC transporter ATP-binding protein"/>
    <property type="match status" value="1"/>
</dbReference>
<gene>
    <name evidence="12" type="ORF">SAMN05192574_1034</name>
</gene>
<dbReference type="Pfam" id="PF00005">
    <property type="entry name" value="ABC_tran"/>
    <property type="match status" value="1"/>
</dbReference>
<evidence type="ECO:0000256" key="9">
    <source>
        <dbReference type="SAM" id="Phobius"/>
    </source>
</evidence>
<keyword evidence="8 9" id="KW-0472">Membrane</keyword>
<feature type="transmembrane region" description="Helical" evidence="9">
    <location>
        <begin position="72"/>
        <end position="90"/>
    </location>
</feature>
<dbReference type="RefSeq" id="WP_091210372.1">
    <property type="nucleotide sequence ID" value="NZ_FOCL01000003.1"/>
</dbReference>
<keyword evidence="6 12" id="KW-0067">ATP-binding</keyword>
<dbReference type="STRING" id="551995.SAMN05192574_1034"/>
<dbReference type="SUPFAM" id="SSF52540">
    <property type="entry name" value="P-loop containing nucleoside triphosphate hydrolases"/>
    <property type="match status" value="1"/>
</dbReference>
<evidence type="ECO:0000256" key="7">
    <source>
        <dbReference type="ARBA" id="ARBA00022989"/>
    </source>
</evidence>
<dbReference type="SUPFAM" id="SSF90123">
    <property type="entry name" value="ABC transporter transmembrane region"/>
    <property type="match status" value="1"/>
</dbReference>
<dbReference type="Proteomes" id="UP000198942">
    <property type="component" value="Unassembled WGS sequence"/>
</dbReference>
<comment type="subcellular location">
    <subcellularLocation>
        <location evidence="1">Cell membrane</location>
        <topology evidence="1">Multi-pass membrane protein</topology>
    </subcellularLocation>
</comment>
<dbReference type="GO" id="GO:0005524">
    <property type="term" value="F:ATP binding"/>
    <property type="evidence" value="ECO:0007669"/>
    <property type="project" value="UniProtKB-KW"/>
</dbReference>
<evidence type="ECO:0000256" key="5">
    <source>
        <dbReference type="ARBA" id="ARBA00022741"/>
    </source>
</evidence>
<dbReference type="GO" id="GO:0016887">
    <property type="term" value="F:ATP hydrolysis activity"/>
    <property type="evidence" value="ECO:0007669"/>
    <property type="project" value="InterPro"/>
</dbReference>
<dbReference type="AlphaFoldDB" id="A0A1H8G4G9"/>
<evidence type="ECO:0000256" key="4">
    <source>
        <dbReference type="ARBA" id="ARBA00022692"/>
    </source>
</evidence>
<dbReference type="InterPro" id="IPR036640">
    <property type="entry name" value="ABC1_TM_sf"/>
</dbReference>
<dbReference type="Pfam" id="PF00664">
    <property type="entry name" value="ABC_membrane"/>
    <property type="match status" value="1"/>
</dbReference>
<proteinExistence type="predicted"/>
<evidence type="ECO:0000313" key="13">
    <source>
        <dbReference type="Proteomes" id="UP000198942"/>
    </source>
</evidence>